<feature type="repeat" description="WD" evidence="11">
    <location>
        <begin position="590"/>
        <end position="622"/>
    </location>
</feature>
<dbReference type="OrthoDB" id="27911at2759"/>
<evidence type="ECO:0000256" key="11">
    <source>
        <dbReference type="PROSITE-ProRule" id="PRU00221"/>
    </source>
</evidence>
<dbReference type="Gene3D" id="2.130.10.10">
    <property type="entry name" value="YVTN repeat-like/Quinoprotein amine dehydrogenase"/>
    <property type="match status" value="3"/>
</dbReference>
<dbReference type="EMBL" id="CP002503">
    <property type="protein sequence ID" value="AET41199.1"/>
    <property type="molecule type" value="Genomic_DNA"/>
</dbReference>
<dbReference type="PANTHER" id="PTHR44111:SF1">
    <property type="entry name" value="ELONGATOR COMPLEX PROTEIN 2"/>
    <property type="match status" value="1"/>
</dbReference>
<dbReference type="PROSITE" id="PS50294">
    <property type="entry name" value="WD_REPEATS_REGION"/>
    <property type="match status" value="3"/>
</dbReference>
<evidence type="ECO:0000256" key="6">
    <source>
        <dbReference type="ARBA" id="ARBA00022490"/>
    </source>
</evidence>
<evidence type="ECO:0000256" key="2">
    <source>
        <dbReference type="ARBA" id="ARBA00004496"/>
    </source>
</evidence>
<dbReference type="KEGG" id="erc:Ecym_7373"/>
<protein>
    <recommendedName>
        <fullName evidence="5">Elongator complex protein 2</fullName>
    </recommendedName>
</protein>
<organism evidence="12 13">
    <name type="scientific">Eremothecium cymbalariae (strain CBS 270.75 / DBVPG 7215 / KCTC 17166 / NRRL Y-17582)</name>
    <name type="common">Yeast</name>
    <dbReference type="NCBI Taxonomy" id="931890"/>
    <lineage>
        <taxon>Eukaryota</taxon>
        <taxon>Fungi</taxon>
        <taxon>Dikarya</taxon>
        <taxon>Ascomycota</taxon>
        <taxon>Saccharomycotina</taxon>
        <taxon>Saccharomycetes</taxon>
        <taxon>Saccharomycetales</taxon>
        <taxon>Saccharomycetaceae</taxon>
        <taxon>Eremothecium</taxon>
    </lineage>
</organism>
<dbReference type="Proteomes" id="UP000006790">
    <property type="component" value="Chromosome 7"/>
</dbReference>
<keyword evidence="8" id="KW-0819">tRNA processing</keyword>
<dbReference type="InterPro" id="IPR037289">
    <property type="entry name" value="Elp2"/>
</dbReference>
<comment type="subcellular location">
    <subcellularLocation>
        <location evidence="2">Cytoplasm</location>
    </subcellularLocation>
    <subcellularLocation>
        <location evidence="1">Nucleus</location>
    </subcellularLocation>
</comment>
<accession>G8JWI4</accession>
<evidence type="ECO:0000256" key="5">
    <source>
        <dbReference type="ARBA" id="ARBA00020267"/>
    </source>
</evidence>
<proteinExistence type="inferred from homology"/>
<feature type="repeat" description="WD" evidence="11">
    <location>
        <begin position="52"/>
        <end position="84"/>
    </location>
</feature>
<gene>
    <name evidence="12" type="ordered locus">Ecym_7373</name>
</gene>
<dbReference type="GO" id="GO:0008017">
    <property type="term" value="F:microtubule binding"/>
    <property type="evidence" value="ECO:0007669"/>
    <property type="project" value="EnsemblFungi"/>
</dbReference>
<name>G8JWI4_ERECY</name>
<dbReference type="InterPro" id="IPR001680">
    <property type="entry name" value="WD40_rpt"/>
</dbReference>
<sequence length="786" mass="88140">MLSGEAIFIGANKQSQVSDYYAPGKCVAFGAGKTIALWNPLDANCSGVYATLKGHDAEVICVKFIPEDKLMVSASEDCKIKIWKGDEEWELIQTLEQNEQSITAITASPGLLIVGAANGSISLWKQSDSGFEFDHRFQVRERFLPLCLALCELASGSYLLAVGGSSVNVEIYAVNLNEDSISCKPVATLEGHEDWVKALDFRYNGPDDFVLASGSQDKYIRLWRVRANEKIERDDSDKLTLLSNKKYEFQVNEEIHAAINFEALIMGHDDWISSLKWHDTRYQLLASTADTSVIVWEPDEHSGIWVCASRLGEFSFKGSSTATGSAGGFWSCLWFHESDKEYILTNGKTGSWRSWESCDGGITWNQKLAISGPKKAVTDVAWSRSGKYLFCTSLDQTTRLYAQWLFDSNGARSCTSWNEFSRPQIHGYDMICIEPISDTRFISAGDEKVLRAFDEPKAIAQLLNKLSGIEDVTGATYAEAAMLPALGLSNKATQDENDDDDPNAMETAENVNITADLLLELFTPPFEDQLQRHTLWPEIEKLYGHGYEISTLDVSPDATLAATACKSNNSQNALIRIFDTQSWLQLRPTAEYHNLTITRLKFSRDNRYLLSVSRDRRWAVWERNFETNTFQFSSGHEKPHSRIIWDCDWMPLEFGDAFVTVSRDKTIKLWRSNKRMDIRDSSNGDNGYELEQSLRLGEAVTAVSVYSQLVEGKVAIAMGCESGAIHIYTYSGKNFDKVVELDTKITPADRINRIRWNPVEKDGLLFIGVGSLDTSTRIYSIGRSTL</sequence>
<dbReference type="GeneID" id="11472643"/>
<dbReference type="eggNOG" id="KOG1063">
    <property type="taxonomic scope" value="Eukaryota"/>
</dbReference>
<keyword evidence="13" id="KW-1185">Reference proteome</keyword>
<dbReference type="GO" id="GO:0006357">
    <property type="term" value="P:regulation of transcription by RNA polymerase II"/>
    <property type="evidence" value="ECO:0007669"/>
    <property type="project" value="EnsemblFungi"/>
</dbReference>
<dbReference type="FunCoup" id="G8JWI4">
    <property type="interactions" value="1100"/>
</dbReference>
<dbReference type="InParanoid" id="G8JWI4"/>
<dbReference type="SUPFAM" id="SSF50998">
    <property type="entry name" value="Quinoprotein alcohol dehydrogenase-like"/>
    <property type="match status" value="1"/>
</dbReference>
<dbReference type="PROSITE" id="PS50082">
    <property type="entry name" value="WD_REPEATS_2"/>
    <property type="match status" value="4"/>
</dbReference>
<dbReference type="InterPro" id="IPR011047">
    <property type="entry name" value="Quinoprotein_ADH-like_sf"/>
</dbReference>
<dbReference type="FunFam" id="2.130.10.10:FF:000400">
    <property type="entry name" value="Elongator acetyltransferase complex subunit 2"/>
    <property type="match status" value="1"/>
</dbReference>
<dbReference type="UniPathway" id="UPA00988"/>
<dbReference type="GO" id="GO:0005634">
    <property type="term" value="C:nucleus"/>
    <property type="evidence" value="ECO:0007669"/>
    <property type="project" value="UniProtKB-SubCell"/>
</dbReference>
<evidence type="ECO:0000256" key="1">
    <source>
        <dbReference type="ARBA" id="ARBA00004123"/>
    </source>
</evidence>
<dbReference type="GO" id="GO:0005737">
    <property type="term" value="C:cytoplasm"/>
    <property type="evidence" value="ECO:0007669"/>
    <property type="project" value="UniProtKB-SubCell"/>
</dbReference>
<dbReference type="RefSeq" id="XP_003648016.1">
    <property type="nucleotide sequence ID" value="XM_003647968.1"/>
</dbReference>
<dbReference type="InterPro" id="IPR015943">
    <property type="entry name" value="WD40/YVTN_repeat-like_dom_sf"/>
</dbReference>
<dbReference type="OMA" id="ENFRHIS"/>
<evidence type="ECO:0000256" key="3">
    <source>
        <dbReference type="ARBA" id="ARBA00005043"/>
    </source>
</evidence>
<evidence type="ECO:0000256" key="9">
    <source>
        <dbReference type="ARBA" id="ARBA00022737"/>
    </source>
</evidence>
<evidence type="ECO:0000313" key="13">
    <source>
        <dbReference type="Proteomes" id="UP000006790"/>
    </source>
</evidence>
<evidence type="ECO:0000256" key="8">
    <source>
        <dbReference type="ARBA" id="ARBA00022694"/>
    </source>
</evidence>
<dbReference type="AlphaFoldDB" id="G8JWI4"/>
<dbReference type="InterPro" id="IPR036322">
    <property type="entry name" value="WD40_repeat_dom_sf"/>
</dbReference>
<dbReference type="Pfam" id="PF00400">
    <property type="entry name" value="WD40"/>
    <property type="match status" value="6"/>
</dbReference>
<keyword evidence="9" id="KW-0677">Repeat</keyword>
<dbReference type="GO" id="GO:0002098">
    <property type="term" value="P:tRNA wobble uridine modification"/>
    <property type="evidence" value="ECO:0007669"/>
    <property type="project" value="EnsemblFungi"/>
</dbReference>
<dbReference type="GO" id="GO:0033588">
    <property type="term" value="C:elongator holoenzyme complex"/>
    <property type="evidence" value="ECO:0007669"/>
    <property type="project" value="EnsemblFungi"/>
</dbReference>
<evidence type="ECO:0000256" key="4">
    <source>
        <dbReference type="ARBA" id="ARBA00005881"/>
    </source>
</evidence>
<dbReference type="SUPFAM" id="SSF50978">
    <property type="entry name" value="WD40 repeat-like"/>
    <property type="match status" value="2"/>
</dbReference>
<dbReference type="GO" id="GO:0032447">
    <property type="term" value="P:protein urmylation"/>
    <property type="evidence" value="ECO:0007669"/>
    <property type="project" value="EnsemblFungi"/>
</dbReference>
<feature type="repeat" description="WD" evidence="11">
    <location>
        <begin position="189"/>
        <end position="233"/>
    </location>
</feature>
<comment type="similarity">
    <text evidence="4">Belongs to the WD repeat ELP2 family.</text>
</comment>
<keyword evidence="10" id="KW-0539">Nucleus</keyword>
<dbReference type="HOGENOM" id="CLU_006430_0_0_1"/>
<dbReference type="STRING" id="931890.G8JWI4"/>
<evidence type="ECO:0000256" key="10">
    <source>
        <dbReference type="ARBA" id="ARBA00023242"/>
    </source>
</evidence>
<comment type="pathway">
    <text evidence="3">tRNA modification; 5-methoxycarbonylmethyl-2-thiouridine-tRNA biosynthesis.</text>
</comment>
<evidence type="ECO:0000313" key="12">
    <source>
        <dbReference type="EMBL" id="AET41199.1"/>
    </source>
</evidence>
<dbReference type="SMART" id="SM00320">
    <property type="entry name" value="WD40"/>
    <property type="match status" value="10"/>
</dbReference>
<feature type="repeat" description="WD" evidence="11">
    <location>
        <begin position="265"/>
        <end position="297"/>
    </location>
</feature>
<evidence type="ECO:0000256" key="7">
    <source>
        <dbReference type="ARBA" id="ARBA00022574"/>
    </source>
</evidence>
<keyword evidence="6" id="KW-0963">Cytoplasm</keyword>
<dbReference type="PANTHER" id="PTHR44111">
    <property type="entry name" value="ELONGATOR COMPLEX PROTEIN 2"/>
    <property type="match status" value="1"/>
</dbReference>
<keyword evidence="7 11" id="KW-0853">WD repeat</keyword>
<dbReference type="CDD" id="cd00200">
    <property type="entry name" value="WD40"/>
    <property type="match status" value="1"/>
</dbReference>
<reference evidence="13" key="1">
    <citation type="journal article" date="2012" name="G3 (Bethesda)">
        <title>Pichia sorbitophila, an interspecies yeast hybrid reveals early steps of genome resolution following polyploidization.</title>
        <authorList>
            <person name="Leh Louis V."/>
            <person name="Despons L."/>
            <person name="Friedrich A."/>
            <person name="Martin T."/>
            <person name="Durrens P."/>
            <person name="Casaregola S."/>
            <person name="Neuveglise C."/>
            <person name="Fairhead C."/>
            <person name="Marck C."/>
            <person name="Cruz J.A."/>
            <person name="Straub M.L."/>
            <person name="Kugler V."/>
            <person name="Sacerdot C."/>
            <person name="Uzunov Z."/>
            <person name="Thierry A."/>
            <person name="Weiss S."/>
            <person name="Bleykasten C."/>
            <person name="De Montigny J."/>
            <person name="Jacques N."/>
            <person name="Jung P."/>
            <person name="Lemaire M."/>
            <person name="Mallet S."/>
            <person name="Morel G."/>
            <person name="Richard G.F."/>
            <person name="Sarkar A."/>
            <person name="Savel G."/>
            <person name="Schacherer J."/>
            <person name="Seret M.L."/>
            <person name="Talla E."/>
            <person name="Samson G."/>
            <person name="Jubin C."/>
            <person name="Poulain J."/>
            <person name="Vacherie B."/>
            <person name="Barbe V."/>
            <person name="Pelletier E."/>
            <person name="Sherman D.J."/>
            <person name="Westhof E."/>
            <person name="Weissenbach J."/>
            <person name="Baret P.V."/>
            <person name="Wincker P."/>
            <person name="Gaillardin C."/>
            <person name="Dujon B."/>
            <person name="Souciet J.L."/>
        </authorList>
    </citation>
    <scope>NUCLEOTIDE SEQUENCE [LARGE SCALE GENOMIC DNA]</scope>
    <source>
        <strain evidence="13">CBS 270.75 / DBVPG 7215 / KCTC 17166 / NRRL Y-17582</strain>
    </source>
</reference>